<proteinExistence type="predicted"/>
<protein>
    <submittedName>
        <fullName evidence="1">Uncharacterized protein</fullName>
    </submittedName>
</protein>
<organism evidence="1 2">
    <name type="scientific">Nitrospira defluvii</name>
    <dbReference type="NCBI Taxonomy" id="330214"/>
    <lineage>
        <taxon>Bacteria</taxon>
        <taxon>Pseudomonadati</taxon>
        <taxon>Nitrospirota</taxon>
        <taxon>Nitrospiria</taxon>
        <taxon>Nitrospirales</taxon>
        <taxon>Nitrospiraceae</taxon>
        <taxon>Nitrospira</taxon>
    </lineage>
</organism>
<evidence type="ECO:0000313" key="1">
    <source>
        <dbReference type="EMBL" id="CBK44006.1"/>
    </source>
</evidence>
<reference evidence="1 2" key="1">
    <citation type="journal article" date="2010" name="Proc. Natl. Acad. Sci. U.S.A.">
        <title>A Nitrospira metagenome illuminates the physiology and evolution of globally important nitrite-oxidizing bacteria.</title>
        <authorList>
            <person name="Lucker S."/>
            <person name="Wagner M."/>
            <person name="Maixner F."/>
            <person name="Pelletier E."/>
            <person name="Koch H."/>
            <person name="Vacherie B."/>
            <person name="Rattei T."/>
            <person name="Sinninghe Damste J."/>
            <person name="Spieck E."/>
            <person name="Le Paslier D."/>
            <person name="Daims H."/>
        </authorList>
    </citation>
    <scope>NUCLEOTIDE SEQUENCE [LARGE SCALE GENOMIC DNA]</scope>
</reference>
<name>D8P924_9BACT</name>
<evidence type="ECO:0000313" key="2">
    <source>
        <dbReference type="Proteomes" id="UP000001660"/>
    </source>
</evidence>
<dbReference type="KEGG" id="nde:NIDE4346"/>
<dbReference type="Proteomes" id="UP000001660">
    <property type="component" value="Chromosome"/>
</dbReference>
<keyword evidence="2" id="KW-1185">Reference proteome</keyword>
<dbReference type="STRING" id="330214.NIDE4346"/>
<dbReference type="EMBL" id="FP929003">
    <property type="protein sequence ID" value="CBK44006.1"/>
    <property type="molecule type" value="Genomic_DNA"/>
</dbReference>
<dbReference type="HOGENOM" id="CLU_3388663_0_0_0"/>
<sequence length="32" mass="3594">MRAYYICEQPYGIKGKGGPEEIASLDFKTGDR</sequence>
<gene>
    <name evidence="1" type="ORF">NIDE4346</name>
</gene>
<dbReference type="AlphaFoldDB" id="D8P924"/>
<accession>D8P924</accession>